<name>A0A558DJJ2_9PSEU</name>
<keyword evidence="2" id="KW-0378">Hydrolase</keyword>
<dbReference type="SMART" id="SM00824">
    <property type="entry name" value="PKS_TE"/>
    <property type="match status" value="1"/>
</dbReference>
<accession>A0A558DJJ2</accession>
<evidence type="ECO:0000313" key="6">
    <source>
        <dbReference type="Proteomes" id="UP000320011"/>
    </source>
</evidence>
<dbReference type="SUPFAM" id="SSF53474">
    <property type="entry name" value="alpha/beta-Hydrolases"/>
    <property type="match status" value="1"/>
</dbReference>
<dbReference type="InterPro" id="IPR020802">
    <property type="entry name" value="TesA-like"/>
</dbReference>
<dbReference type="InterPro" id="IPR001031">
    <property type="entry name" value="Thioesterase"/>
</dbReference>
<feature type="domain" description="Thioesterase TesA-like" evidence="4">
    <location>
        <begin position="20"/>
        <end position="243"/>
    </location>
</feature>
<proteinExistence type="inferred from homology"/>
<gene>
    <name evidence="5" type="ORF">FNH05_03450</name>
</gene>
<dbReference type="InterPro" id="IPR029058">
    <property type="entry name" value="AB_hydrolase_fold"/>
</dbReference>
<dbReference type="GO" id="GO:0016787">
    <property type="term" value="F:hydrolase activity"/>
    <property type="evidence" value="ECO:0007669"/>
    <property type="project" value="UniProtKB-KW"/>
</dbReference>
<reference evidence="5 6" key="1">
    <citation type="submission" date="2019-07" db="EMBL/GenBank/DDBJ databases">
        <authorList>
            <person name="Duangmal K."/>
            <person name="Teo W.F.A."/>
        </authorList>
    </citation>
    <scope>NUCLEOTIDE SEQUENCE [LARGE SCALE GENOMIC DNA]</scope>
    <source>
        <strain evidence="5 6">TBRC 6029</strain>
    </source>
</reference>
<evidence type="ECO:0000256" key="1">
    <source>
        <dbReference type="ARBA" id="ARBA00007169"/>
    </source>
</evidence>
<dbReference type="InterPro" id="IPR012223">
    <property type="entry name" value="TEII"/>
</dbReference>
<dbReference type="AlphaFoldDB" id="A0A558DJJ2"/>
<dbReference type="PANTHER" id="PTHR11487">
    <property type="entry name" value="THIOESTERASE"/>
    <property type="match status" value="1"/>
</dbReference>
<evidence type="ECO:0000256" key="3">
    <source>
        <dbReference type="SAM" id="MobiDB-lite"/>
    </source>
</evidence>
<reference evidence="5 6" key="2">
    <citation type="submission" date="2019-08" db="EMBL/GenBank/DDBJ databases">
        <title>Amycolatopsis acidicola sp. nov., isolated from peat swamp forest soil.</title>
        <authorList>
            <person name="Srisuk N."/>
        </authorList>
    </citation>
    <scope>NUCLEOTIDE SEQUENCE [LARGE SCALE GENOMIC DNA]</scope>
    <source>
        <strain evidence="5 6">TBRC 6029</strain>
    </source>
</reference>
<dbReference type="OrthoDB" id="4169718at2"/>
<keyword evidence="6" id="KW-1185">Reference proteome</keyword>
<dbReference type="Proteomes" id="UP000320011">
    <property type="component" value="Unassembled WGS sequence"/>
</dbReference>
<dbReference type="PANTHER" id="PTHR11487:SF0">
    <property type="entry name" value="S-ACYL FATTY ACID SYNTHASE THIOESTERASE, MEDIUM CHAIN"/>
    <property type="match status" value="1"/>
</dbReference>
<protein>
    <submittedName>
        <fullName evidence="5">Thioesterase</fullName>
    </submittedName>
</protein>
<dbReference type="Gene3D" id="3.40.50.1820">
    <property type="entry name" value="alpha/beta hydrolase"/>
    <property type="match status" value="1"/>
</dbReference>
<evidence type="ECO:0000313" key="5">
    <source>
        <dbReference type="EMBL" id="TVT61171.1"/>
    </source>
</evidence>
<dbReference type="Pfam" id="PF00975">
    <property type="entry name" value="Thioesterase"/>
    <property type="match status" value="1"/>
</dbReference>
<evidence type="ECO:0000259" key="4">
    <source>
        <dbReference type="SMART" id="SM00824"/>
    </source>
</evidence>
<evidence type="ECO:0000256" key="2">
    <source>
        <dbReference type="ARBA" id="ARBA00022801"/>
    </source>
</evidence>
<organism evidence="5 6">
    <name type="scientific">Amycolatopsis rhizosphaerae</name>
    <dbReference type="NCBI Taxonomy" id="2053003"/>
    <lineage>
        <taxon>Bacteria</taxon>
        <taxon>Bacillati</taxon>
        <taxon>Actinomycetota</taxon>
        <taxon>Actinomycetes</taxon>
        <taxon>Pseudonocardiales</taxon>
        <taxon>Pseudonocardiaceae</taxon>
        <taxon>Amycolatopsis</taxon>
    </lineage>
</organism>
<sequence>MRPWFRRYGPAGREAATRLVCLPHAGGAASLFRTWGGYLPPEVDLLATCYPGRQERIGEACRDRMDVLADEIADALLPLSDLPLALFGHSMGASVAHEVALRLNRAGAPPAALFVSARQPPHRLEARPEVDDGSIVDDVLRLDPDSAVALRDPHLRELVLPALRADYRLVAGYRPGPLPLLDVPVTAYFGSEDPDVSPAEMREWASVTTGEFRSRGFPGGHFYLTPHQAALVGDLAARLSAWSGQRRPGQVRPSRIRATEGR</sequence>
<comment type="caution">
    <text evidence="5">The sequence shown here is derived from an EMBL/GenBank/DDBJ whole genome shotgun (WGS) entry which is preliminary data.</text>
</comment>
<comment type="similarity">
    <text evidence="1">Belongs to the thioesterase family.</text>
</comment>
<feature type="region of interest" description="Disordered" evidence="3">
    <location>
        <begin position="243"/>
        <end position="262"/>
    </location>
</feature>
<dbReference type="GO" id="GO:0008610">
    <property type="term" value="P:lipid biosynthetic process"/>
    <property type="evidence" value="ECO:0007669"/>
    <property type="project" value="TreeGrafter"/>
</dbReference>
<dbReference type="EMBL" id="VJWX01000017">
    <property type="protein sequence ID" value="TVT61171.1"/>
    <property type="molecule type" value="Genomic_DNA"/>
</dbReference>